<keyword evidence="4" id="KW-1185">Reference proteome</keyword>
<name>A0AAV0C9G5_9ASTE</name>
<evidence type="ECO:0000256" key="2">
    <source>
        <dbReference type="SAM" id="SignalP"/>
    </source>
</evidence>
<evidence type="ECO:0000256" key="1">
    <source>
        <dbReference type="SAM" id="Phobius"/>
    </source>
</evidence>
<feature type="chain" id="PRO_5043874645" description="Secreted protein" evidence="2">
    <location>
        <begin position="19"/>
        <end position="132"/>
    </location>
</feature>
<reference evidence="3" key="1">
    <citation type="submission" date="2022-07" db="EMBL/GenBank/DDBJ databases">
        <authorList>
            <person name="Macas J."/>
            <person name="Novak P."/>
            <person name="Neumann P."/>
        </authorList>
    </citation>
    <scope>NUCLEOTIDE SEQUENCE</scope>
</reference>
<evidence type="ECO:0000313" key="4">
    <source>
        <dbReference type="Proteomes" id="UP001152523"/>
    </source>
</evidence>
<organism evidence="3 4">
    <name type="scientific">Cuscuta epithymum</name>
    <dbReference type="NCBI Taxonomy" id="186058"/>
    <lineage>
        <taxon>Eukaryota</taxon>
        <taxon>Viridiplantae</taxon>
        <taxon>Streptophyta</taxon>
        <taxon>Embryophyta</taxon>
        <taxon>Tracheophyta</taxon>
        <taxon>Spermatophyta</taxon>
        <taxon>Magnoliopsida</taxon>
        <taxon>eudicotyledons</taxon>
        <taxon>Gunneridae</taxon>
        <taxon>Pentapetalae</taxon>
        <taxon>asterids</taxon>
        <taxon>lamiids</taxon>
        <taxon>Solanales</taxon>
        <taxon>Convolvulaceae</taxon>
        <taxon>Cuscuteae</taxon>
        <taxon>Cuscuta</taxon>
        <taxon>Cuscuta subgen. Cuscuta</taxon>
    </lineage>
</organism>
<sequence>MLRAVVLLIAAGRSSLVAVYSVAAANSDRLPASSIHTYNWNCASSTSSIARFQSSSDLHNAFPLEISDIFLFSFSSDCYWHFIYGLCMVNFHYLFILLYSLLFCSSSINKTLVLYIVSIHSPIHTNMSNSMV</sequence>
<dbReference type="EMBL" id="CAMAPF010000015">
    <property type="protein sequence ID" value="CAH9069179.1"/>
    <property type="molecule type" value="Genomic_DNA"/>
</dbReference>
<accession>A0AAV0C9G5</accession>
<evidence type="ECO:0000313" key="3">
    <source>
        <dbReference type="EMBL" id="CAH9069179.1"/>
    </source>
</evidence>
<keyword evidence="1" id="KW-0472">Membrane</keyword>
<keyword evidence="1" id="KW-1133">Transmembrane helix</keyword>
<gene>
    <name evidence="3" type="ORF">CEPIT_LOCUS3017</name>
</gene>
<proteinExistence type="predicted"/>
<evidence type="ECO:0008006" key="5">
    <source>
        <dbReference type="Google" id="ProtNLM"/>
    </source>
</evidence>
<keyword evidence="1" id="KW-0812">Transmembrane</keyword>
<feature type="transmembrane region" description="Helical" evidence="1">
    <location>
        <begin position="79"/>
        <end position="102"/>
    </location>
</feature>
<dbReference type="AlphaFoldDB" id="A0AAV0C9G5"/>
<dbReference type="Proteomes" id="UP001152523">
    <property type="component" value="Unassembled WGS sequence"/>
</dbReference>
<comment type="caution">
    <text evidence="3">The sequence shown here is derived from an EMBL/GenBank/DDBJ whole genome shotgun (WGS) entry which is preliminary data.</text>
</comment>
<keyword evidence="2" id="KW-0732">Signal</keyword>
<protein>
    <recommendedName>
        <fullName evidence="5">Secreted protein</fullName>
    </recommendedName>
</protein>
<feature type="signal peptide" evidence="2">
    <location>
        <begin position="1"/>
        <end position="18"/>
    </location>
</feature>